<organism evidence="4 5">
    <name type="scientific">Friedmanniella luteola</name>
    <dbReference type="NCBI Taxonomy" id="546871"/>
    <lineage>
        <taxon>Bacteria</taxon>
        <taxon>Bacillati</taxon>
        <taxon>Actinomycetota</taxon>
        <taxon>Actinomycetes</taxon>
        <taxon>Propionibacteriales</taxon>
        <taxon>Nocardioidaceae</taxon>
        <taxon>Friedmanniella</taxon>
    </lineage>
</organism>
<sequence length="181" mass="18091">MGRMTSLTSRVPLLLGTAATVVLLAACGANEVGEPEGAGSETPLSPAITATPTSSATGSASPTPGLTNQPSASTSGGPSAGEASSGTGDELEVEDQRGDGRTVTIEEAVTPPGTGFVAVYRGDQLLGSVAIGPNPLTVQLDTPVPATGELQAVLFGEDGDGQFDAAKDPRLEDEDFDYSVE</sequence>
<evidence type="ECO:0000256" key="2">
    <source>
        <dbReference type="SAM" id="SignalP"/>
    </source>
</evidence>
<feature type="signal peptide" evidence="2">
    <location>
        <begin position="1"/>
        <end position="25"/>
    </location>
</feature>
<dbReference type="Proteomes" id="UP000199092">
    <property type="component" value="Chromosome I"/>
</dbReference>
<name>A0A1H1N2I6_9ACTN</name>
<keyword evidence="2" id="KW-0732">Signal</keyword>
<evidence type="ECO:0000256" key="1">
    <source>
        <dbReference type="SAM" id="MobiDB-lite"/>
    </source>
</evidence>
<evidence type="ECO:0000313" key="4">
    <source>
        <dbReference type="EMBL" id="SDR93263.1"/>
    </source>
</evidence>
<evidence type="ECO:0000313" key="5">
    <source>
        <dbReference type="Proteomes" id="UP000199092"/>
    </source>
</evidence>
<evidence type="ECO:0000259" key="3">
    <source>
        <dbReference type="Pfam" id="PF23951"/>
    </source>
</evidence>
<dbReference type="InterPro" id="IPR055706">
    <property type="entry name" value="Slg1/2_DUF7282"/>
</dbReference>
<dbReference type="Pfam" id="PF23951">
    <property type="entry name" value="DUF7282"/>
    <property type="match status" value="1"/>
</dbReference>
<feature type="domain" description="DUF7282" evidence="3">
    <location>
        <begin position="91"/>
        <end position="169"/>
    </location>
</feature>
<reference evidence="4 5" key="1">
    <citation type="submission" date="2016-10" db="EMBL/GenBank/DDBJ databases">
        <authorList>
            <person name="de Groot N.N."/>
        </authorList>
    </citation>
    <scope>NUCLEOTIDE SEQUENCE [LARGE SCALE GENOMIC DNA]</scope>
    <source>
        <strain evidence="4 5">DSM 21741</strain>
    </source>
</reference>
<feature type="region of interest" description="Disordered" evidence="1">
    <location>
        <begin position="33"/>
        <end position="102"/>
    </location>
</feature>
<keyword evidence="5" id="KW-1185">Reference proteome</keyword>
<feature type="region of interest" description="Disordered" evidence="1">
    <location>
        <begin position="159"/>
        <end position="181"/>
    </location>
</feature>
<dbReference type="PROSITE" id="PS51257">
    <property type="entry name" value="PROKAR_LIPOPROTEIN"/>
    <property type="match status" value="1"/>
</dbReference>
<dbReference type="EMBL" id="LT629749">
    <property type="protein sequence ID" value="SDR93263.1"/>
    <property type="molecule type" value="Genomic_DNA"/>
</dbReference>
<feature type="compositionally biased region" description="Acidic residues" evidence="1">
    <location>
        <begin position="171"/>
        <end position="181"/>
    </location>
</feature>
<protein>
    <recommendedName>
        <fullName evidence="3">DUF7282 domain-containing protein</fullName>
    </recommendedName>
</protein>
<dbReference type="STRING" id="546871.SAMN04488543_0777"/>
<proteinExistence type="predicted"/>
<dbReference type="AlphaFoldDB" id="A0A1H1N2I6"/>
<accession>A0A1H1N2I6</accession>
<feature type="chain" id="PRO_5038551449" description="DUF7282 domain-containing protein" evidence="2">
    <location>
        <begin position="26"/>
        <end position="181"/>
    </location>
</feature>
<feature type="compositionally biased region" description="Low complexity" evidence="1">
    <location>
        <begin position="42"/>
        <end position="88"/>
    </location>
</feature>
<gene>
    <name evidence="4" type="ORF">SAMN04488543_0777</name>
</gene>